<dbReference type="Proteomes" id="UP001596099">
    <property type="component" value="Unassembled WGS sequence"/>
</dbReference>
<organism evidence="3 4">
    <name type="scientific">Halomarina salina</name>
    <dbReference type="NCBI Taxonomy" id="1872699"/>
    <lineage>
        <taxon>Archaea</taxon>
        <taxon>Methanobacteriati</taxon>
        <taxon>Methanobacteriota</taxon>
        <taxon>Stenosarchaea group</taxon>
        <taxon>Halobacteria</taxon>
        <taxon>Halobacteriales</taxon>
        <taxon>Natronomonadaceae</taxon>
        <taxon>Halomarina</taxon>
    </lineage>
</organism>
<dbReference type="Pfam" id="PF13229">
    <property type="entry name" value="Beta_helix"/>
    <property type="match status" value="1"/>
</dbReference>
<reference evidence="3 4" key="1">
    <citation type="journal article" date="2019" name="Int. J. Syst. Evol. Microbiol.">
        <title>The Global Catalogue of Microorganisms (GCM) 10K type strain sequencing project: providing services to taxonomists for standard genome sequencing and annotation.</title>
        <authorList>
            <consortium name="The Broad Institute Genomics Platform"/>
            <consortium name="The Broad Institute Genome Sequencing Center for Infectious Disease"/>
            <person name="Wu L."/>
            <person name="Ma J."/>
        </authorList>
    </citation>
    <scope>NUCLEOTIDE SEQUENCE [LARGE SCALE GENOMIC DNA]</scope>
    <source>
        <strain evidence="3 4">CGMCC 1.12543</strain>
    </source>
</reference>
<dbReference type="InterPro" id="IPR039448">
    <property type="entry name" value="Beta_helix"/>
</dbReference>
<evidence type="ECO:0000259" key="2">
    <source>
        <dbReference type="Pfam" id="PF13229"/>
    </source>
</evidence>
<protein>
    <submittedName>
        <fullName evidence="3">Right-handed parallel beta-helix repeat-containing protein</fullName>
    </submittedName>
</protein>
<dbReference type="AlphaFoldDB" id="A0ABD5RK28"/>
<feature type="region of interest" description="Disordered" evidence="1">
    <location>
        <begin position="335"/>
        <end position="397"/>
    </location>
</feature>
<comment type="caution">
    <text evidence="3">The sequence shown here is derived from an EMBL/GenBank/DDBJ whole genome shotgun (WGS) entry which is preliminary data.</text>
</comment>
<proteinExistence type="predicted"/>
<dbReference type="SUPFAM" id="SSF51126">
    <property type="entry name" value="Pectin lyase-like"/>
    <property type="match status" value="1"/>
</dbReference>
<dbReference type="EMBL" id="JBHSQH010000001">
    <property type="protein sequence ID" value="MFC5970991.1"/>
    <property type="molecule type" value="Genomic_DNA"/>
</dbReference>
<dbReference type="Gene3D" id="2.160.20.10">
    <property type="entry name" value="Single-stranded right-handed beta-helix, Pectin lyase-like"/>
    <property type="match status" value="1"/>
</dbReference>
<dbReference type="InterPro" id="IPR012334">
    <property type="entry name" value="Pectin_lyas_fold"/>
</dbReference>
<gene>
    <name evidence="3" type="ORF">ACFPYI_06555</name>
</gene>
<dbReference type="SMART" id="SM00710">
    <property type="entry name" value="PbH1"/>
    <property type="match status" value="7"/>
</dbReference>
<evidence type="ECO:0000256" key="1">
    <source>
        <dbReference type="SAM" id="MobiDB-lite"/>
    </source>
</evidence>
<evidence type="ECO:0000313" key="3">
    <source>
        <dbReference type="EMBL" id="MFC5970991.1"/>
    </source>
</evidence>
<sequence>MPTRAALLACLLVVVVATGGVAGTVQPSAASTSAQATTITECTVITNPGEYVLGDDIGPTTDGSPCLIIGTDNVSIDGAGHTVDGTVDVGGDSLGESSVADVDLRDLHAEHVITVRGVRDLSLSSVDLDDGIRGLFFRNVTVVDSRLGGGGFYVDEDSRDIHIANNTFDGTQGVRILESIVGARIVDNVFEMEQSRSYGVVDIQSTPGDSDDILVAGNVIDAGGKDGISTSEGVSGITVRNNVVTNASAGIEFLSSGHIVGNDVHDNGVGISIAAPSTMLGDLLVENNTITDNGVGVAAGYVNDDMQLRGNLIDGNAEYGVTVYESGDAVLDARNNDWGDASGPSSAPANDSDAPFADPVTGALANGSGDAVSEGETPGVSNVRFDPVSGDDAPVEPEPESAYYQVDFVEGPAIEQFGAPAGDGFYSDQSRLIHFLHGSDETAVERSGSPSTIADDTAACVAVDSVDVTEDSVTVQFTVEEGCALDLTLASYEKPGSEWSRATASEQVLVDAASGTFGPGQHELTVSLPTNDSESAST</sequence>
<feature type="region of interest" description="Disordered" evidence="1">
    <location>
        <begin position="514"/>
        <end position="538"/>
    </location>
</feature>
<dbReference type="RefSeq" id="WP_247413905.1">
    <property type="nucleotide sequence ID" value="NZ_JALLGW010000001.1"/>
</dbReference>
<feature type="compositionally biased region" description="Polar residues" evidence="1">
    <location>
        <begin position="527"/>
        <end position="538"/>
    </location>
</feature>
<accession>A0ABD5RK28</accession>
<dbReference type="InterPro" id="IPR011050">
    <property type="entry name" value="Pectin_lyase_fold/virulence"/>
</dbReference>
<keyword evidence="4" id="KW-1185">Reference proteome</keyword>
<evidence type="ECO:0000313" key="4">
    <source>
        <dbReference type="Proteomes" id="UP001596099"/>
    </source>
</evidence>
<feature type="domain" description="Right handed beta helix" evidence="2">
    <location>
        <begin position="135"/>
        <end position="275"/>
    </location>
</feature>
<name>A0ABD5RK28_9EURY</name>
<dbReference type="InterPro" id="IPR006626">
    <property type="entry name" value="PbH1"/>
</dbReference>